<dbReference type="Proteomes" id="UP000619479">
    <property type="component" value="Unassembled WGS sequence"/>
</dbReference>
<sequence length="94" mass="10433">MATGESGYEYKMTMSDERSSRSRTEAAMHDTADKLEVVEAAMHRSAQAIPDQAIRRRLHDVANQVTATAIDIEKRAEDLPPSRPEQAVPRPARG</sequence>
<protein>
    <submittedName>
        <fullName evidence="2">Uncharacterized protein</fullName>
    </submittedName>
</protein>
<comment type="caution">
    <text evidence="2">The sequence shown here is derived from an EMBL/GenBank/DDBJ whole genome shotgun (WGS) entry which is preliminary data.</text>
</comment>
<reference evidence="2" key="1">
    <citation type="submission" date="2021-01" db="EMBL/GenBank/DDBJ databases">
        <title>Whole genome shotgun sequence of Actinoplanes cyaneus NBRC 14990.</title>
        <authorList>
            <person name="Komaki H."/>
            <person name="Tamura T."/>
        </authorList>
    </citation>
    <scope>NUCLEOTIDE SEQUENCE</scope>
    <source>
        <strain evidence="2">NBRC 14990</strain>
    </source>
</reference>
<feature type="region of interest" description="Disordered" evidence="1">
    <location>
        <begin position="1"/>
        <end position="28"/>
    </location>
</feature>
<accession>A0A919ISJ7</accession>
<evidence type="ECO:0000256" key="1">
    <source>
        <dbReference type="SAM" id="MobiDB-lite"/>
    </source>
</evidence>
<evidence type="ECO:0000313" key="3">
    <source>
        <dbReference type="Proteomes" id="UP000619479"/>
    </source>
</evidence>
<feature type="region of interest" description="Disordered" evidence="1">
    <location>
        <begin position="72"/>
        <end position="94"/>
    </location>
</feature>
<dbReference type="EMBL" id="BOMH01000078">
    <property type="protein sequence ID" value="GID70653.1"/>
    <property type="molecule type" value="Genomic_DNA"/>
</dbReference>
<proteinExistence type="predicted"/>
<dbReference type="RefSeq" id="WP_203754762.1">
    <property type="nucleotide sequence ID" value="NZ_BAAAUC010000057.1"/>
</dbReference>
<dbReference type="AlphaFoldDB" id="A0A919ISJ7"/>
<gene>
    <name evidence="2" type="ORF">Acy02nite_85340</name>
</gene>
<evidence type="ECO:0000313" key="2">
    <source>
        <dbReference type="EMBL" id="GID70653.1"/>
    </source>
</evidence>
<keyword evidence="3" id="KW-1185">Reference proteome</keyword>
<organism evidence="2 3">
    <name type="scientific">Actinoplanes cyaneus</name>
    <dbReference type="NCBI Taxonomy" id="52696"/>
    <lineage>
        <taxon>Bacteria</taxon>
        <taxon>Bacillati</taxon>
        <taxon>Actinomycetota</taxon>
        <taxon>Actinomycetes</taxon>
        <taxon>Micromonosporales</taxon>
        <taxon>Micromonosporaceae</taxon>
        <taxon>Actinoplanes</taxon>
    </lineage>
</organism>
<feature type="compositionally biased region" description="Basic and acidic residues" evidence="1">
    <location>
        <begin position="14"/>
        <end position="28"/>
    </location>
</feature>
<name>A0A919ISJ7_9ACTN</name>